<evidence type="ECO:0000313" key="2">
    <source>
        <dbReference type="EMBL" id="POM81526.1"/>
    </source>
</evidence>
<sequence>MADHGEIPGQVDAATRRPTIVWAAATALGNPDTTNNIAEFVGLQRLLQHAHRKKWVGLAVVGDSQLILTMLQQRKLPRAARLQNLYRNVRRLADLVNVTTWQHHYRRHNKMADWLANLAMDTKRSQASAPAGGASCSIIDDGLKALVSGDIAHWARTNGQ</sequence>
<dbReference type="InterPro" id="IPR002156">
    <property type="entry name" value="RNaseH_domain"/>
</dbReference>
<dbReference type="OrthoDB" id="165880at2759"/>
<reference evidence="2 3" key="1">
    <citation type="journal article" date="2017" name="Genome Biol. Evol.">
        <title>Phytophthora megakarya and P. palmivora, closely related causal agents of cacao black pod rot, underwent increases in genome sizes and gene numbers by different mechanisms.</title>
        <authorList>
            <person name="Ali S.S."/>
            <person name="Shao J."/>
            <person name="Lary D.J."/>
            <person name="Kronmiller B."/>
            <person name="Shen D."/>
            <person name="Strem M.D."/>
            <person name="Amoako-Attah I."/>
            <person name="Akrofi A.Y."/>
            <person name="Begoude B.A."/>
            <person name="Ten Hoopen G.M."/>
            <person name="Coulibaly K."/>
            <person name="Kebe B.I."/>
            <person name="Melnick R.L."/>
            <person name="Guiltinan M.J."/>
            <person name="Tyler B.M."/>
            <person name="Meinhardt L.W."/>
            <person name="Bailey B.A."/>
        </authorList>
    </citation>
    <scope>NUCLEOTIDE SEQUENCE [LARGE SCALE GENOMIC DNA]</scope>
    <source>
        <strain evidence="3">sbr112.9</strain>
    </source>
</reference>
<dbReference type="InterPro" id="IPR053151">
    <property type="entry name" value="RNase_H-like"/>
</dbReference>
<dbReference type="Pfam" id="PF13456">
    <property type="entry name" value="RVT_3"/>
    <property type="match status" value="1"/>
</dbReference>
<dbReference type="GO" id="GO:0004523">
    <property type="term" value="F:RNA-DNA hybrid ribonuclease activity"/>
    <property type="evidence" value="ECO:0007669"/>
    <property type="project" value="InterPro"/>
</dbReference>
<dbReference type="SUPFAM" id="SSF53098">
    <property type="entry name" value="Ribonuclease H-like"/>
    <property type="match status" value="1"/>
</dbReference>
<accession>A0A2P4YUS9</accession>
<dbReference type="Gene3D" id="3.30.420.10">
    <property type="entry name" value="Ribonuclease H-like superfamily/Ribonuclease H"/>
    <property type="match status" value="1"/>
</dbReference>
<evidence type="ECO:0000259" key="1">
    <source>
        <dbReference type="Pfam" id="PF13456"/>
    </source>
</evidence>
<keyword evidence="3" id="KW-1185">Reference proteome</keyword>
<dbReference type="EMBL" id="NCKW01000063">
    <property type="protein sequence ID" value="POM81526.1"/>
    <property type="molecule type" value="Genomic_DNA"/>
</dbReference>
<feature type="domain" description="RNase H type-1" evidence="1">
    <location>
        <begin position="20"/>
        <end position="119"/>
    </location>
</feature>
<organism evidence="2 3">
    <name type="scientific">Phytophthora palmivora</name>
    <dbReference type="NCBI Taxonomy" id="4796"/>
    <lineage>
        <taxon>Eukaryota</taxon>
        <taxon>Sar</taxon>
        <taxon>Stramenopiles</taxon>
        <taxon>Oomycota</taxon>
        <taxon>Peronosporomycetes</taxon>
        <taxon>Peronosporales</taxon>
        <taxon>Peronosporaceae</taxon>
        <taxon>Phytophthora</taxon>
    </lineage>
</organism>
<proteinExistence type="predicted"/>
<evidence type="ECO:0000313" key="3">
    <source>
        <dbReference type="Proteomes" id="UP000237271"/>
    </source>
</evidence>
<dbReference type="InterPro" id="IPR036397">
    <property type="entry name" value="RNaseH_sf"/>
</dbReference>
<dbReference type="PANTHER" id="PTHR47723">
    <property type="entry name" value="OS05G0353850 PROTEIN"/>
    <property type="match status" value="1"/>
</dbReference>
<protein>
    <recommendedName>
        <fullName evidence="1">RNase H type-1 domain-containing protein</fullName>
    </recommendedName>
</protein>
<dbReference type="InterPro" id="IPR012337">
    <property type="entry name" value="RNaseH-like_sf"/>
</dbReference>
<dbReference type="AlphaFoldDB" id="A0A2P4YUS9"/>
<dbReference type="GO" id="GO:0003676">
    <property type="term" value="F:nucleic acid binding"/>
    <property type="evidence" value="ECO:0007669"/>
    <property type="project" value="InterPro"/>
</dbReference>
<dbReference type="Proteomes" id="UP000237271">
    <property type="component" value="Unassembled WGS sequence"/>
</dbReference>
<gene>
    <name evidence="2" type="ORF">PHPALM_487</name>
</gene>
<name>A0A2P4YUS9_9STRA</name>
<comment type="caution">
    <text evidence="2">The sequence shown here is derived from an EMBL/GenBank/DDBJ whole genome shotgun (WGS) entry which is preliminary data.</text>
</comment>
<dbReference type="PANTHER" id="PTHR47723:SF19">
    <property type="entry name" value="POLYNUCLEOTIDYL TRANSFERASE, RIBONUCLEASE H-LIKE SUPERFAMILY PROTEIN"/>
    <property type="match status" value="1"/>
</dbReference>